<keyword evidence="4 10" id="KW-0067">ATP-binding</keyword>
<dbReference type="EMBL" id="JABVEC010000024">
    <property type="protein sequence ID" value="MBC6469214.1"/>
    <property type="molecule type" value="Genomic_DNA"/>
</dbReference>
<keyword evidence="2 7" id="KW-0812">Transmembrane</keyword>
<keyword evidence="5 7" id="KW-1133">Transmembrane helix</keyword>
<dbReference type="Gene3D" id="3.40.50.300">
    <property type="entry name" value="P-loop containing nucleotide triphosphate hydrolases"/>
    <property type="match status" value="1"/>
</dbReference>
<evidence type="ECO:0000256" key="2">
    <source>
        <dbReference type="ARBA" id="ARBA00022692"/>
    </source>
</evidence>
<feature type="transmembrane region" description="Helical" evidence="7">
    <location>
        <begin position="257"/>
        <end position="279"/>
    </location>
</feature>
<feature type="transmembrane region" description="Helical" evidence="7">
    <location>
        <begin position="71"/>
        <end position="95"/>
    </location>
</feature>
<name>A0ABR7LXE1_9ACTN</name>
<dbReference type="InterPro" id="IPR017871">
    <property type="entry name" value="ABC_transporter-like_CS"/>
</dbReference>
<keyword evidence="3" id="KW-0547">Nucleotide-binding</keyword>
<accession>A0ABR7LXE1</accession>
<organism evidence="10 11">
    <name type="scientific">Actinomadura alba</name>
    <dbReference type="NCBI Taxonomy" id="406431"/>
    <lineage>
        <taxon>Bacteria</taxon>
        <taxon>Bacillati</taxon>
        <taxon>Actinomycetota</taxon>
        <taxon>Actinomycetes</taxon>
        <taxon>Streptosporangiales</taxon>
        <taxon>Thermomonosporaceae</taxon>
        <taxon>Actinomadura</taxon>
    </lineage>
</organism>
<protein>
    <submittedName>
        <fullName evidence="10">ABC transporter ATP-binding protein</fullName>
    </submittedName>
</protein>
<evidence type="ECO:0000259" key="8">
    <source>
        <dbReference type="PROSITE" id="PS50893"/>
    </source>
</evidence>
<dbReference type="InterPro" id="IPR027417">
    <property type="entry name" value="P-loop_NTPase"/>
</dbReference>
<evidence type="ECO:0000256" key="3">
    <source>
        <dbReference type="ARBA" id="ARBA00022741"/>
    </source>
</evidence>
<comment type="subcellular location">
    <subcellularLocation>
        <location evidence="1">Cell membrane</location>
        <topology evidence="1">Multi-pass membrane protein</topology>
    </subcellularLocation>
</comment>
<feature type="transmembrane region" description="Helical" evidence="7">
    <location>
        <begin position="154"/>
        <end position="173"/>
    </location>
</feature>
<dbReference type="InterPro" id="IPR003593">
    <property type="entry name" value="AAA+_ATPase"/>
</dbReference>
<feature type="domain" description="ABC transporter" evidence="8">
    <location>
        <begin position="355"/>
        <end position="614"/>
    </location>
</feature>
<gene>
    <name evidence="10" type="ORF">HKK74_27505</name>
</gene>
<dbReference type="InterPro" id="IPR036640">
    <property type="entry name" value="ABC1_TM_sf"/>
</dbReference>
<evidence type="ECO:0000256" key="4">
    <source>
        <dbReference type="ARBA" id="ARBA00022840"/>
    </source>
</evidence>
<evidence type="ECO:0000256" key="7">
    <source>
        <dbReference type="SAM" id="Phobius"/>
    </source>
</evidence>
<dbReference type="InterPro" id="IPR039421">
    <property type="entry name" value="Type_1_exporter"/>
</dbReference>
<evidence type="ECO:0000256" key="6">
    <source>
        <dbReference type="ARBA" id="ARBA00023136"/>
    </source>
</evidence>
<dbReference type="InterPro" id="IPR011527">
    <property type="entry name" value="ABC1_TM_dom"/>
</dbReference>
<keyword evidence="6 7" id="KW-0472">Membrane</keyword>
<dbReference type="PANTHER" id="PTHR43394">
    <property type="entry name" value="ATP-DEPENDENT PERMEASE MDL1, MITOCHONDRIAL"/>
    <property type="match status" value="1"/>
</dbReference>
<keyword evidence="11" id="KW-1185">Reference proteome</keyword>
<dbReference type="Pfam" id="PF00664">
    <property type="entry name" value="ABC_membrane"/>
    <property type="match status" value="1"/>
</dbReference>
<dbReference type="PROSITE" id="PS00211">
    <property type="entry name" value="ABC_TRANSPORTER_1"/>
    <property type="match status" value="1"/>
</dbReference>
<evidence type="ECO:0000256" key="5">
    <source>
        <dbReference type="ARBA" id="ARBA00022989"/>
    </source>
</evidence>
<dbReference type="InterPro" id="IPR003439">
    <property type="entry name" value="ABC_transporter-like_ATP-bd"/>
</dbReference>
<sequence length="621" mass="66437">MSLNDVAQREGALSTLRRGLRLSPEFRAGLAGTLALALVATIGRIVVPVAVQQTLDEGLRPVTAHGGEPDIAFIRTAVLVCAVAVLVTALCAYAMNVRLYRTTETGLAALRVRAFRHVHDLSMLTQSGERRGALVSRVTGDVDQISQFMQWGGLMIIVSLGQLVVASVLMAVYSWQLTLLVWVSFLPLALALRHFQRLVSRAYTTVRERVGDLLSAVSESVVGASVIRAYAAEGRTAQRVDESVGLHQRAQVRAQGLVALTFPVSELVAAVATAGVVVAGTLLGVGGHLTAGRLVAFLFLVTLFVGPMQVATEVLNEAQNAIAGWRRVLGVLDTTPDVADPGPAGRDLPRGPIEVRFENVSFAYPAHSEEANPEGGKAPEKKAFADRAARSGPTVLHEVSVEIAPRSRVAVVGETGSGKTTFAKLLTRLMDPTSGRVLIDDVPLDTVRFSSLRERIVMVPQDGFLFDAGIADNIRYGRPGASDDDIRLALTELGLTDWLEGLPRGLHTPVGQRGESLSAGERQLVALARAYIADPDLLVLDEATSAVDPATEVRIQRALDGVTRGRTAISIAHRLSTAEAADEVIVFDQGRIVQRGPHAELVGEPGVYADLHESWIAQRRV</sequence>
<dbReference type="Proteomes" id="UP000805614">
    <property type="component" value="Unassembled WGS sequence"/>
</dbReference>
<evidence type="ECO:0000313" key="10">
    <source>
        <dbReference type="EMBL" id="MBC6469214.1"/>
    </source>
</evidence>
<reference evidence="10 11" key="1">
    <citation type="submission" date="2020-06" db="EMBL/GenBank/DDBJ databases">
        <title>Actinomadura xiongansis sp. nov., isolated from soil of Baiyangdian.</title>
        <authorList>
            <person name="Zhang X."/>
        </authorList>
    </citation>
    <scope>NUCLEOTIDE SEQUENCE [LARGE SCALE GENOMIC DNA]</scope>
    <source>
        <strain evidence="10 11">HBUM206468</strain>
    </source>
</reference>
<feature type="transmembrane region" description="Helical" evidence="7">
    <location>
        <begin position="285"/>
        <end position="305"/>
    </location>
</feature>
<dbReference type="Pfam" id="PF00005">
    <property type="entry name" value="ABC_tran"/>
    <property type="match status" value="1"/>
</dbReference>
<dbReference type="PROSITE" id="PS50929">
    <property type="entry name" value="ABC_TM1F"/>
    <property type="match status" value="1"/>
</dbReference>
<dbReference type="SMART" id="SM00382">
    <property type="entry name" value="AAA"/>
    <property type="match status" value="1"/>
</dbReference>
<evidence type="ECO:0000313" key="11">
    <source>
        <dbReference type="Proteomes" id="UP000805614"/>
    </source>
</evidence>
<feature type="transmembrane region" description="Helical" evidence="7">
    <location>
        <begin position="179"/>
        <end position="195"/>
    </location>
</feature>
<dbReference type="PROSITE" id="PS50893">
    <property type="entry name" value="ABC_TRANSPORTER_2"/>
    <property type="match status" value="1"/>
</dbReference>
<comment type="caution">
    <text evidence="10">The sequence shown here is derived from an EMBL/GenBank/DDBJ whole genome shotgun (WGS) entry which is preliminary data.</text>
</comment>
<dbReference type="Gene3D" id="1.20.1560.10">
    <property type="entry name" value="ABC transporter type 1, transmembrane domain"/>
    <property type="match status" value="1"/>
</dbReference>
<feature type="transmembrane region" description="Helical" evidence="7">
    <location>
        <begin position="28"/>
        <end position="51"/>
    </location>
</feature>
<proteinExistence type="predicted"/>
<feature type="domain" description="ABC transmembrane type-1" evidence="9">
    <location>
        <begin position="31"/>
        <end position="320"/>
    </location>
</feature>
<dbReference type="RefSeq" id="WP_187246248.1">
    <property type="nucleotide sequence ID" value="NZ_BAAAOK010000015.1"/>
</dbReference>
<evidence type="ECO:0000259" key="9">
    <source>
        <dbReference type="PROSITE" id="PS50929"/>
    </source>
</evidence>
<evidence type="ECO:0000256" key="1">
    <source>
        <dbReference type="ARBA" id="ARBA00004651"/>
    </source>
</evidence>
<dbReference type="GO" id="GO:0005524">
    <property type="term" value="F:ATP binding"/>
    <property type="evidence" value="ECO:0007669"/>
    <property type="project" value="UniProtKB-KW"/>
</dbReference>
<dbReference type="SUPFAM" id="SSF52540">
    <property type="entry name" value="P-loop containing nucleoside triphosphate hydrolases"/>
    <property type="match status" value="1"/>
</dbReference>
<dbReference type="PANTHER" id="PTHR43394:SF1">
    <property type="entry name" value="ATP-BINDING CASSETTE SUB-FAMILY B MEMBER 10, MITOCHONDRIAL"/>
    <property type="match status" value="1"/>
</dbReference>
<dbReference type="SUPFAM" id="SSF90123">
    <property type="entry name" value="ABC transporter transmembrane region"/>
    <property type="match status" value="1"/>
</dbReference>